<gene>
    <name evidence="2" type="ORF">EV385_2208</name>
</gene>
<evidence type="ECO:0000259" key="1">
    <source>
        <dbReference type="Pfam" id="PF24254"/>
    </source>
</evidence>
<name>A0A4V2G6Y5_9ACTN</name>
<evidence type="ECO:0000313" key="2">
    <source>
        <dbReference type="EMBL" id="RZU50436.1"/>
    </source>
</evidence>
<dbReference type="RefSeq" id="WP_130509367.1">
    <property type="nucleotide sequence ID" value="NZ_SHKY01000001.1"/>
</dbReference>
<accession>A0A4V2G6Y5</accession>
<reference evidence="2 3" key="1">
    <citation type="submission" date="2019-02" db="EMBL/GenBank/DDBJ databases">
        <title>Sequencing the genomes of 1000 actinobacteria strains.</title>
        <authorList>
            <person name="Klenk H.-P."/>
        </authorList>
    </citation>
    <scope>NUCLEOTIDE SEQUENCE [LARGE SCALE GENOMIC DNA]</scope>
    <source>
        <strain evidence="2 3">DSM 45162</strain>
    </source>
</reference>
<dbReference type="EMBL" id="SHKY01000001">
    <property type="protein sequence ID" value="RZU50436.1"/>
    <property type="molecule type" value="Genomic_DNA"/>
</dbReference>
<protein>
    <recommendedName>
        <fullName evidence="1">DUF7455 domain-containing protein</fullName>
    </recommendedName>
</protein>
<dbReference type="OrthoDB" id="3539048at2"/>
<dbReference type="InterPro" id="IPR055878">
    <property type="entry name" value="DUF7455"/>
</dbReference>
<sequence>MSATTLSPEIVTVASLAERCDRCSAAAKLEVTIAGGGTLAFCGHHGNKHAADLSRVAARVAVEQGFAWAGEVRTA</sequence>
<proteinExistence type="predicted"/>
<dbReference type="Proteomes" id="UP000292564">
    <property type="component" value="Unassembled WGS sequence"/>
</dbReference>
<feature type="domain" description="DUF7455" evidence="1">
    <location>
        <begin position="16"/>
        <end position="66"/>
    </location>
</feature>
<organism evidence="2 3">
    <name type="scientific">Krasilnikovia cinnamomea</name>
    <dbReference type="NCBI Taxonomy" id="349313"/>
    <lineage>
        <taxon>Bacteria</taxon>
        <taxon>Bacillati</taxon>
        <taxon>Actinomycetota</taxon>
        <taxon>Actinomycetes</taxon>
        <taxon>Micromonosporales</taxon>
        <taxon>Micromonosporaceae</taxon>
        <taxon>Krasilnikovia</taxon>
    </lineage>
</organism>
<dbReference type="AlphaFoldDB" id="A0A4V2G6Y5"/>
<dbReference type="Pfam" id="PF24254">
    <property type="entry name" value="DUF7455"/>
    <property type="match status" value="1"/>
</dbReference>
<keyword evidence="3" id="KW-1185">Reference proteome</keyword>
<evidence type="ECO:0000313" key="3">
    <source>
        <dbReference type="Proteomes" id="UP000292564"/>
    </source>
</evidence>
<comment type="caution">
    <text evidence="2">The sequence shown here is derived from an EMBL/GenBank/DDBJ whole genome shotgun (WGS) entry which is preliminary data.</text>
</comment>